<comment type="caution">
    <text evidence="2">The sequence shown here is derived from an EMBL/GenBank/DDBJ whole genome shotgun (WGS) entry which is preliminary data.</text>
</comment>
<evidence type="ECO:0000256" key="1">
    <source>
        <dbReference type="SAM" id="MobiDB-lite"/>
    </source>
</evidence>
<reference evidence="2 3" key="1">
    <citation type="journal article" date="2020" name="Nature">
        <title>Six reference-quality genomes reveal evolution of bat adaptations.</title>
        <authorList>
            <person name="Jebb D."/>
            <person name="Huang Z."/>
            <person name="Pippel M."/>
            <person name="Hughes G.M."/>
            <person name="Lavrichenko K."/>
            <person name="Devanna P."/>
            <person name="Winkler S."/>
            <person name="Jermiin L.S."/>
            <person name="Skirmuntt E.C."/>
            <person name="Katzourakis A."/>
            <person name="Burkitt-Gray L."/>
            <person name="Ray D.A."/>
            <person name="Sullivan K.A.M."/>
            <person name="Roscito J.G."/>
            <person name="Kirilenko B.M."/>
            <person name="Davalos L.M."/>
            <person name="Corthals A.P."/>
            <person name="Power M.L."/>
            <person name="Jones G."/>
            <person name="Ransome R.D."/>
            <person name="Dechmann D.K.N."/>
            <person name="Locatelli A.G."/>
            <person name="Puechmaille S.J."/>
            <person name="Fedrigo O."/>
            <person name="Jarvis E.D."/>
            <person name="Hiller M."/>
            <person name="Vernes S.C."/>
            <person name="Myers E.W."/>
            <person name="Teeling E.C."/>
        </authorList>
    </citation>
    <scope>NUCLEOTIDE SEQUENCE [LARGE SCALE GENOMIC DNA]</scope>
    <source>
        <strain evidence="2">MRouAeg1</strain>
        <tissue evidence="2">Muscle</tissue>
    </source>
</reference>
<accession>A0A7J8H1D1</accession>
<proteinExistence type="predicted"/>
<feature type="compositionally biased region" description="Low complexity" evidence="1">
    <location>
        <begin position="19"/>
        <end position="36"/>
    </location>
</feature>
<dbReference type="Proteomes" id="UP000593571">
    <property type="component" value="Unassembled WGS sequence"/>
</dbReference>
<evidence type="ECO:0000313" key="2">
    <source>
        <dbReference type="EMBL" id="KAF6465968.1"/>
    </source>
</evidence>
<sequence>MSPPSPPRTRAYKVQAKPLSQHSSLSLHGLEGALGSCQPPGQKGSCSLRGKPLAPRLGRQEGGNFSSQHHLGPVQSDCPARVGSGRWTRAGASWAKQHRVGGSWRSGSRVNRVWGLSGLLSSQSGPWGHPALIPDGGLGAPIHTVERLGTSPQPWTRMAGQESPAQVHWTGVGGSERPVHGAPDRRAESVRARNPGPGQTGQVRTPARSRRGQSTTGKSS</sequence>
<dbReference type="EMBL" id="JACASE010000005">
    <property type="protein sequence ID" value="KAF6465968.1"/>
    <property type="molecule type" value="Genomic_DNA"/>
</dbReference>
<evidence type="ECO:0000313" key="3">
    <source>
        <dbReference type="Proteomes" id="UP000593571"/>
    </source>
</evidence>
<organism evidence="2 3">
    <name type="scientific">Rousettus aegyptiacus</name>
    <name type="common">Egyptian fruit bat</name>
    <name type="synonym">Pteropus aegyptiacus</name>
    <dbReference type="NCBI Taxonomy" id="9407"/>
    <lineage>
        <taxon>Eukaryota</taxon>
        <taxon>Metazoa</taxon>
        <taxon>Chordata</taxon>
        <taxon>Craniata</taxon>
        <taxon>Vertebrata</taxon>
        <taxon>Euteleostomi</taxon>
        <taxon>Mammalia</taxon>
        <taxon>Eutheria</taxon>
        <taxon>Laurasiatheria</taxon>
        <taxon>Chiroptera</taxon>
        <taxon>Yinpterochiroptera</taxon>
        <taxon>Pteropodoidea</taxon>
        <taxon>Pteropodidae</taxon>
        <taxon>Rousettinae</taxon>
        <taxon>Rousettus</taxon>
    </lineage>
</organism>
<feature type="region of interest" description="Disordered" evidence="1">
    <location>
        <begin position="156"/>
        <end position="220"/>
    </location>
</feature>
<dbReference type="AlphaFoldDB" id="A0A7J8H1D1"/>
<protein>
    <submittedName>
        <fullName evidence="2">Uncharacterized protein</fullName>
    </submittedName>
</protein>
<gene>
    <name evidence="2" type="ORF">HJG63_011311</name>
</gene>
<feature type="region of interest" description="Disordered" evidence="1">
    <location>
        <begin position="1"/>
        <end position="80"/>
    </location>
</feature>
<feature type="compositionally biased region" description="Basic and acidic residues" evidence="1">
    <location>
        <begin position="177"/>
        <end position="191"/>
    </location>
</feature>
<name>A0A7J8H1D1_ROUAE</name>
<keyword evidence="3" id="KW-1185">Reference proteome</keyword>